<evidence type="ECO:0000256" key="1">
    <source>
        <dbReference type="SAM" id="Phobius"/>
    </source>
</evidence>
<reference evidence="2 3" key="1">
    <citation type="submission" date="2023-07" db="EMBL/GenBank/DDBJ databases">
        <title>Genomic Encyclopedia of Type Strains, Phase IV (KMG-IV): sequencing the most valuable type-strain genomes for metagenomic binning, comparative biology and taxonomic classification.</title>
        <authorList>
            <person name="Goeker M."/>
        </authorList>
    </citation>
    <scope>NUCLEOTIDE SEQUENCE [LARGE SCALE GENOMIC DNA]</scope>
    <source>
        <strain evidence="2 3">DSM 1111</strain>
    </source>
</reference>
<dbReference type="Proteomes" id="UP001238496">
    <property type="component" value="Unassembled WGS sequence"/>
</dbReference>
<feature type="transmembrane region" description="Helical" evidence="1">
    <location>
        <begin position="125"/>
        <end position="147"/>
    </location>
</feature>
<keyword evidence="1" id="KW-0812">Transmembrane</keyword>
<organism evidence="2 3">
    <name type="scientific">Peteryoungia aggregata LMG 23059</name>
    <dbReference type="NCBI Taxonomy" id="1368425"/>
    <lineage>
        <taxon>Bacteria</taxon>
        <taxon>Pseudomonadati</taxon>
        <taxon>Pseudomonadota</taxon>
        <taxon>Alphaproteobacteria</taxon>
        <taxon>Hyphomicrobiales</taxon>
        <taxon>Rhizobiaceae</taxon>
        <taxon>Peteryoungia</taxon>
    </lineage>
</organism>
<dbReference type="RefSeq" id="WP_307374864.1">
    <property type="nucleotide sequence ID" value="NZ_JAUSUW010000010.1"/>
</dbReference>
<keyword evidence="1" id="KW-1133">Transmembrane helix</keyword>
<keyword evidence="1" id="KW-0472">Membrane</keyword>
<name>A0ABU0GAJ5_9HYPH</name>
<evidence type="ECO:0000313" key="2">
    <source>
        <dbReference type="EMBL" id="MDQ0422375.1"/>
    </source>
</evidence>
<comment type="caution">
    <text evidence="2">The sequence shown here is derived from an EMBL/GenBank/DDBJ whole genome shotgun (WGS) entry which is preliminary data.</text>
</comment>
<proteinExistence type="predicted"/>
<gene>
    <name evidence="2" type="ORF">J2045_003423</name>
</gene>
<keyword evidence="3" id="KW-1185">Reference proteome</keyword>
<dbReference type="EMBL" id="JAUSUW010000010">
    <property type="protein sequence ID" value="MDQ0422375.1"/>
    <property type="molecule type" value="Genomic_DNA"/>
</dbReference>
<evidence type="ECO:0000313" key="3">
    <source>
        <dbReference type="Proteomes" id="UP001238496"/>
    </source>
</evidence>
<protein>
    <submittedName>
        <fullName evidence="2">Uncharacterized protein</fullName>
    </submittedName>
</protein>
<sequence length="149" mass="17002">MTNPRQEPTTRVNAGGIIHELEPFLLRYRSRKHEIEALQKEVSRGLRFGYLHPVMGSIRFAVDLDRLARVSADGLVSMTVDDVRRYTGLTPMMIDDLIRDMRRGLEKTEARPTPPPPQKDNTPIIARWAVVAVCLAVWLGVSIYFGFKR</sequence>
<accession>A0ABU0GAJ5</accession>